<accession>A0A8C0EH20</accession>
<dbReference type="Ensembl" id="ENSBOBT00000004973.1">
    <property type="protein sequence ID" value="ENSBOBP00000004844.1"/>
    <property type="gene ID" value="ENSBOBG00000003299.1"/>
</dbReference>
<protein>
    <submittedName>
        <fullName evidence="1">Uncharacterized protein</fullName>
    </submittedName>
</protein>
<dbReference type="Proteomes" id="UP000694567">
    <property type="component" value="Unplaced"/>
</dbReference>
<evidence type="ECO:0000313" key="1">
    <source>
        <dbReference type="Ensembl" id="ENSBOBP00000004844.1"/>
    </source>
</evidence>
<sequence>MWTGTDAAYTQAWRLPHPQRLFTPPLQTHVLTHAHALHYLQASLSAHALLQTYTHTLVCRRSCLFAHRRRHPYACAHTLTLLLHAPHKPHAHPEHAASDGRKGLCTSIRKESDIFVSG</sequence>
<proteinExistence type="predicted"/>
<dbReference type="AlphaFoldDB" id="A0A8C0EH20"/>
<organism evidence="1 2">
    <name type="scientific">Bubo bubo</name>
    <name type="common">Eurasian eagle-owl</name>
    <name type="synonym">Strix bubo</name>
    <dbReference type="NCBI Taxonomy" id="30461"/>
    <lineage>
        <taxon>Eukaryota</taxon>
        <taxon>Metazoa</taxon>
        <taxon>Chordata</taxon>
        <taxon>Craniata</taxon>
        <taxon>Vertebrata</taxon>
        <taxon>Euteleostomi</taxon>
        <taxon>Archelosauria</taxon>
        <taxon>Archosauria</taxon>
        <taxon>Dinosauria</taxon>
        <taxon>Saurischia</taxon>
        <taxon>Theropoda</taxon>
        <taxon>Coelurosauria</taxon>
        <taxon>Aves</taxon>
        <taxon>Neognathae</taxon>
        <taxon>Neoaves</taxon>
        <taxon>Telluraves</taxon>
        <taxon>Strigiformes</taxon>
        <taxon>Strigidae</taxon>
        <taxon>Bubo</taxon>
    </lineage>
</organism>
<reference evidence="1" key="1">
    <citation type="submission" date="2025-08" db="UniProtKB">
        <authorList>
            <consortium name="Ensembl"/>
        </authorList>
    </citation>
    <scope>IDENTIFICATION</scope>
</reference>
<reference evidence="1" key="2">
    <citation type="submission" date="2025-09" db="UniProtKB">
        <authorList>
            <consortium name="Ensembl"/>
        </authorList>
    </citation>
    <scope>IDENTIFICATION</scope>
</reference>
<name>A0A8C0EH20_BUBBB</name>
<evidence type="ECO:0000313" key="2">
    <source>
        <dbReference type="Proteomes" id="UP000694567"/>
    </source>
</evidence>
<keyword evidence="2" id="KW-1185">Reference proteome</keyword>